<name>A0A917NRX2_9ACTN</name>
<accession>A0A917NRX2</accession>
<feature type="region of interest" description="Disordered" evidence="6">
    <location>
        <begin position="732"/>
        <end position="765"/>
    </location>
</feature>
<feature type="transmembrane region" description="Helical" evidence="7">
    <location>
        <begin position="539"/>
        <end position="558"/>
    </location>
</feature>
<dbReference type="Pfam" id="PF03176">
    <property type="entry name" value="MMPL"/>
    <property type="match status" value="2"/>
</dbReference>
<reference evidence="9" key="1">
    <citation type="journal article" date="2014" name="Int. J. Syst. Evol. Microbiol.">
        <title>Complete genome sequence of Corynebacterium casei LMG S-19264T (=DSM 44701T), isolated from a smear-ripened cheese.</title>
        <authorList>
            <consortium name="US DOE Joint Genome Institute (JGI-PGF)"/>
            <person name="Walter F."/>
            <person name="Albersmeier A."/>
            <person name="Kalinowski J."/>
            <person name="Ruckert C."/>
        </authorList>
    </citation>
    <scope>NUCLEOTIDE SEQUENCE</scope>
    <source>
        <strain evidence="9">CGMCC 4.7272</strain>
    </source>
</reference>
<sequence length="765" mass="78756">MAVLLHRLGHSAYRHRKLVLGIWLFVLAALITCVGVFGGKLDDRFAVPGTESQRALDSLSKTLPEASGASAQIVFTAPKGHQVTEAAYAATITRTVTEAGKAPQVSAVVDPRTSGAVSADRTTAIVQVQYPVQNAQVSASSVDAIESAAKAAEKDGLKTSVGGSVYSSKGVHIGPSEIIGVAVALLVLVITFGSLLVAGMALLPALIGVAVGLAGLLALTPAVSISSTAVTLALMLGLAVGIDYVLFILSRHRQQLARGTDPRESVALATGTAGSAVVFAGTTVIIALAALSVIGIPFLTTMGLGAAGAVLIAVLASITLVPAVAGFAGSRLTPKPGSRAARRAADADASSGSGSGSGSGGTTGRVPMGTRWTQWVIAKPLLTVLAVAGILVTLALPAMDMRLALPDNGSAPHVSTERRSYDTISDKFGPGFNGPLLVLAETENGTAAASAQAGEQVAQKLRTLKNVKAVLAPEPTSDPTQSVITVLPASGPDSVGTGQLVRDIREAAPDLRETTGASVSVTGTTAVNIDVSNRLSDSLLPFVGIVVGLSLLLLMVVFRSLVIPVKAAVGFLLSVGASLGLVVAVFQWGWLADVLDVPHSGPVVSFLPIILIGVLFGLAMDYEVFLVSGMREEWAHTGRARQSVVDGARHSVRVVTAAALIMFTVFAGFFPLDDSLIKPIAFALAVGVAIDAFAVRMTLVPAVLALAGRGAWWLPAWLDRILPDLDIEGAGLQKTPATEQSQEQDQDQDHGQKQEQEQKDPQPVS</sequence>
<feature type="domain" description="SSD" evidence="8">
    <location>
        <begin position="195"/>
        <end position="327"/>
    </location>
</feature>
<dbReference type="SUPFAM" id="SSF82866">
    <property type="entry name" value="Multidrug efflux transporter AcrB transmembrane domain"/>
    <property type="match status" value="2"/>
</dbReference>
<evidence type="ECO:0000256" key="2">
    <source>
        <dbReference type="ARBA" id="ARBA00022475"/>
    </source>
</evidence>
<dbReference type="PANTHER" id="PTHR33406">
    <property type="entry name" value="MEMBRANE PROTEIN MJ1562-RELATED"/>
    <property type="match status" value="1"/>
</dbReference>
<evidence type="ECO:0000313" key="10">
    <source>
        <dbReference type="Proteomes" id="UP000625682"/>
    </source>
</evidence>
<evidence type="ECO:0000259" key="8">
    <source>
        <dbReference type="PROSITE" id="PS50156"/>
    </source>
</evidence>
<feature type="transmembrane region" description="Helical" evidence="7">
    <location>
        <begin position="676"/>
        <end position="695"/>
    </location>
</feature>
<dbReference type="EMBL" id="BMMU01000004">
    <property type="protein sequence ID" value="GGJ22305.1"/>
    <property type="molecule type" value="Genomic_DNA"/>
</dbReference>
<feature type="transmembrane region" description="Helical" evidence="7">
    <location>
        <begin position="603"/>
        <end position="630"/>
    </location>
</feature>
<dbReference type="InterPro" id="IPR050545">
    <property type="entry name" value="Mycobact_MmpL"/>
</dbReference>
<organism evidence="9 10">
    <name type="scientific">Streptomyces lacrimifluminis</name>
    <dbReference type="NCBI Taxonomy" id="1500077"/>
    <lineage>
        <taxon>Bacteria</taxon>
        <taxon>Bacillati</taxon>
        <taxon>Actinomycetota</taxon>
        <taxon>Actinomycetes</taxon>
        <taxon>Kitasatosporales</taxon>
        <taxon>Streptomycetaceae</taxon>
        <taxon>Streptomyces</taxon>
    </lineage>
</organism>
<feature type="transmembrane region" description="Helical" evidence="7">
    <location>
        <begin position="570"/>
        <end position="591"/>
    </location>
</feature>
<gene>
    <name evidence="9" type="ORF">GCM10012282_18510</name>
</gene>
<evidence type="ECO:0000313" key="9">
    <source>
        <dbReference type="EMBL" id="GGJ22305.1"/>
    </source>
</evidence>
<feature type="compositionally biased region" description="Basic and acidic residues" evidence="6">
    <location>
        <begin position="747"/>
        <end position="765"/>
    </location>
</feature>
<feature type="transmembrane region" description="Helical" evidence="7">
    <location>
        <begin position="651"/>
        <end position="670"/>
    </location>
</feature>
<feature type="transmembrane region" description="Helical" evidence="7">
    <location>
        <begin position="178"/>
        <end position="198"/>
    </location>
</feature>
<dbReference type="PANTHER" id="PTHR33406:SF13">
    <property type="entry name" value="MEMBRANE PROTEIN YDFJ"/>
    <property type="match status" value="1"/>
</dbReference>
<dbReference type="RefSeq" id="WP_189146773.1">
    <property type="nucleotide sequence ID" value="NZ_BAABER010000001.1"/>
</dbReference>
<comment type="caution">
    <text evidence="9">The sequence shown here is derived from an EMBL/GenBank/DDBJ whole genome shotgun (WGS) entry which is preliminary data.</text>
</comment>
<dbReference type="GO" id="GO:0005886">
    <property type="term" value="C:plasma membrane"/>
    <property type="evidence" value="ECO:0007669"/>
    <property type="project" value="UniProtKB-SubCell"/>
</dbReference>
<keyword evidence="5 7" id="KW-0472">Membrane</keyword>
<keyword evidence="10" id="KW-1185">Reference proteome</keyword>
<dbReference type="AlphaFoldDB" id="A0A917NRX2"/>
<evidence type="ECO:0000256" key="5">
    <source>
        <dbReference type="ARBA" id="ARBA00023136"/>
    </source>
</evidence>
<keyword evidence="3 7" id="KW-0812">Transmembrane</keyword>
<comment type="subcellular location">
    <subcellularLocation>
        <location evidence="1">Cell membrane</location>
        <topology evidence="1">Multi-pass membrane protein</topology>
    </subcellularLocation>
</comment>
<evidence type="ECO:0000256" key="6">
    <source>
        <dbReference type="SAM" id="MobiDB-lite"/>
    </source>
</evidence>
<evidence type="ECO:0000256" key="1">
    <source>
        <dbReference type="ARBA" id="ARBA00004651"/>
    </source>
</evidence>
<keyword evidence="2" id="KW-1003">Cell membrane</keyword>
<evidence type="ECO:0000256" key="3">
    <source>
        <dbReference type="ARBA" id="ARBA00022692"/>
    </source>
</evidence>
<feature type="region of interest" description="Disordered" evidence="6">
    <location>
        <begin position="333"/>
        <end position="365"/>
    </location>
</feature>
<feature type="transmembrane region" description="Helical" evidence="7">
    <location>
        <begin position="229"/>
        <end position="249"/>
    </location>
</feature>
<evidence type="ECO:0000256" key="7">
    <source>
        <dbReference type="SAM" id="Phobius"/>
    </source>
</evidence>
<feature type="transmembrane region" description="Helical" evidence="7">
    <location>
        <begin position="20"/>
        <end position="38"/>
    </location>
</feature>
<dbReference type="Gene3D" id="1.20.1640.10">
    <property type="entry name" value="Multidrug efflux transporter AcrB transmembrane domain"/>
    <property type="match status" value="2"/>
</dbReference>
<feature type="compositionally biased region" description="Gly residues" evidence="6">
    <location>
        <begin position="353"/>
        <end position="363"/>
    </location>
</feature>
<dbReference type="PROSITE" id="PS50156">
    <property type="entry name" value="SSD"/>
    <property type="match status" value="1"/>
</dbReference>
<reference evidence="9" key="2">
    <citation type="submission" date="2020-09" db="EMBL/GenBank/DDBJ databases">
        <authorList>
            <person name="Sun Q."/>
            <person name="Zhou Y."/>
        </authorList>
    </citation>
    <scope>NUCLEOTIDE SEQUENCE</scope>
    <source>
        <strain evidence="9">CGMCC 4.7272</strain>
    </source>
</reference>
<feature type="transmembrane region" description="Helical" evidence="7">
    <location>
        <begin position="205"/>
        <end position="223"/>
    </location>
</feature>
<feature type="transmembrane region" description="Helical" evidence="7">
    <location>
        <begin position="304"/>
        <end position="329"/>
    </location>
</feature>
<evidence type="ECO:0000256" key="4">
    <source>
        <dbReference type="ARBA" id="ARBA00022989"/>
    </source>
</evidence>
<protein>
    <submittedName>
        <fullName evidence="9">Membrane protein</fullName>
    </submittedName>
</protein>
<proteinExistence type="predicted"/>
<dbReference type="Proteomes" id="UP000625682">
    <property type="component" value="Unassembled WGS sequence"/>
</dbReference>
<dbReference type="InterPro" id="IPR004869">
    <property type="entry name" value="MMPL_dom"/>
</dbReference>
<keyword evidence="4 7" id="KW-1133">Transmembrane helix</keyword>
<feature type="transmembrane region" description="Helical" evidence="7">
    <location>
        <begin position="270"/>
        <end position="298"/>
    </location>
</feature>
<dbReference type="InterPro" id="IPR000731">
    <property type="entry name" value="SSD"/>
</dbReference>
<feature type="transmembrane region" description="Helical" evidence="7">
    <location>
        <begin position="381"/>
        <end position="399"/>
    </location>
</feature>